<evidence type="ECO:0000256" key="1">
    <source>
        <dbReference type="SAM" id="MobiDB-lite"/>
    </source>
</evidence>
<sequence length="175" mass="18048">LLVVTGLLQTVGPSFVSSASERSGGRELRRYRDEATAVLGDGGVGLSGRSSAQSPLQDDAAVVSGTDRRGLLALAGGAVLAALSMAGKPALAAIAGLKPSVDVAELDFSKLGGMLGKDFAQAQKETECKPLEEGEERIWCGKKEIAEKNKKAAAKAGKEYKEAEKPRQSGGSYGV</sequence>
<feature type="compositionally biased region" description="Basic and acidic residues" evidence="1">
    <location>
        <begin position="151"/>
        <end position="167"/>
    </location>
</feature>
<dbReference type="EMBL" id="CAJNNV010026132">
    <property type="protein sequence ID" value="CAE8617321.1"/>
    <property type="molecule type" value="Genomic_DNA"/>
</dbReference>
<dbReference type="AlphaFoldDB" id="A0A813FSJ1"/>
<organism evidence="2 3">
    <name type="scientific">Polarella glacialis</name>
    <name type="common">Dinoflagellate</name>
    <dbReference type="NCBI Taxonomy" id="89957"/>
    <lineage>
        <taxon>Eukaryota</taxon>
        <taxon>Sar</taxon>
        <taxon>Alveolata</taxon>
        <taxon>Dinophyceae</taxon>
        <taxon>Suessiales</taxon>
        <taxon>Suessiaceae</taxon>
        <taxon>Polarella</taxon>
    </lineage>
</organism>
<proteinExistence type="predicted"/>
<accession>A0A813FSJ1</accession>
<reference evidence="2" key="1">
    <citation type="submission" date="2021-02" db="EMBL/GenBank/DDBJ databases">
        <authorList>
            <person name="Dougan E. K."/>
            <person name="Rhodes N."/>
            <person name="Thang M."/>
            <person name="Chan C."/>
        </authorList>
    </citation>
    <scope>NUCLEOTIDE SEQUENCE</scope>
</reference>
<dbReference type="Proteomes" id="UP000654075">
    <property type="component" value="Unassembled WGS sequence"/>
</dbReference>
<evidence type="ECO:0000313" key="3">
    <source>
        <dbReference type="Proteomes" id="UP000654075"/>
    </source>
</evidence>
<keyword evidence="3" id="KW-1185">Reference proteome</keyword>
<gene>
    <name evidence="2" type="ORF">PGLA1383_LOCUS34984</name>
</gene>
<protein>
    <submittedName>
        <fullName evidence="2">Uncharacterized protein</fullName>
    </submittedName>
</protein>
<feature type="region of interest" description="Disordered" evidence="1">
    <location>
        <begin position="151"/>
        <end position="175"/>
    </location>
</feature>
<name>A0A813FSJ1_POLGL</name>
<feature type="non-terminal residue" evidence="2">
    <location>
        <position position="175"/>
    </location>
</feature>
<comment type="caution">
    <text evidence="2">The sequence shown here is derived from an EMBL/GenBank/DDBJ whole genome shotgun (WGS) entry which is preliminary data.</text>
</comment>
<evidence type="ECO:0000313" key="2">
    <source>
        <dbReference type="EMBL" id="CAE8617321.1"/>
    </source>
</evidence>